<organism evidence="2 3">
    <name type="scientific">Streptomyces sp. 900129855</name>
    <dbReference type="NCBI Taxonomy" id="3155129"/>
    <lineage>
        <taxon>Bacteria</taxon>
        <taxon>Bacillati</taxon>
        <taxon>Actinomycetota</taxon>
        <taxon>Actinomycetes</taxon>
        <taxon>Kitasatosporales</taxon>
        <taxon>Streptomycetaceae</taxon>
        <taxon>Streptomyces</taxon>
    </lineage>
</organism>
<comment type="caution">
    <text evidence="2">The sequence shown here is derived from an EMBL/GenBank/DDBJ whole genome shotgun (WGS) entry which is preliminary data.</text>
</comment>
<dbReference type="Proteomes" id="UP001550739">
    <property type="component" value="Unassembled WGS sequence"/>
</dbReference>
<sequence>MTTHDYRPRIAAPRPSSPPRWKKAALHPTTVSHPATDRAMLWLRRRLGRAVALSNVAALLEPSPGLWLRRDHTLPLCAPACPPLSA</sequence>
<proteinExistence type="predicted"/>
<protein>
    <submittedName>
        <fullName evidence="2">Uncharacterized protein</fullName>
    </submittedName>
</protein>
<dbReference type="EMBL" id="JBEZVE010000009">
    <property type="protein sequence ID" value="MEU3782648.1"/>
    <property type="molecule type" value="Genomic_DNA"/>
</dbReference>
<feature type="region of interest" description="Disordered" evidence="1">
    <location>
        <begin position="1"/>
        <end position="30"/>
    </location>
</feature>
<accession>A0ABV2ZJB4</accession>
<reference evidence="2 3" key="1">
    <citation type="submission" date="2024-06" db="EMBL/GenBank/DDBJ databases">
        <title>The Natural Products Discovery Center: Release of the First 8490 Sequenced Strains for Exploring Actinobacteria Biosynthetic Diversity.</title>
        <authorList>
            <person name="Kalkreuter E."/>
            <person name="Kautsar S.A."/>
            <person name="Yang D."/>
            <person name="Bader C.D."/>
            <person name="Teijaro C.N."/>
            <person name="Fluegel L."/>
            <person name="Davis C.M."/>
            <person name="Simpson J.R."/>
            <person name="Lauterbach L."/>
            <person name="Steele A.D."/>
            <person name="Gui C."/>
            <person name="Meng S."/>
            <person name="Li G."/>
            <person name="Viehrig K."/>
            <person name="Ye F."/>
            <person name="Su P."/>
            <person name="Kiefer A.F."/>
            <person name="Nichols A."/>
            <person name="Cepeda A.J."/>
            <person name="Yan W."/>
            <person name="Fan B."/>
            <person name="Jiang Y."/>
            <person name="Adhikari A."/>
            <person name="Zheng C.-J."/>
            <person name="Schuster L."/>
            <person name="Cowan T.M."/>
            <person name="Smanski M.J."/>
            <person name="Chevrette M.G."/>
            <person name="De Carvalho L.P.S."/>
            <person name="Shen B."/>
        </authorList>
    </citation>
    <scope>NUCLEOTIDE SEQUENCE [LARGE SCALE GENOMIC DNA]</scope>
    <source>
        <strain evidence="2 3">NPDC033843</strain>
    </source>
</reference>
<evidence type="ECO:0000313" key="2">
    <source>
        <dbReference type="EMBL" id="MEU3782648.1"/>
    </source>
</evidence>
<name>A0ABV2ZJB4_9ACTN</name>
<keyword evidence="3" id="KW-1185">Reference proteome</keyword>
<gene>
    <name evidence="2" type="ORF">AB0E89_19095</name>
</gene>
<dbReference type="RefSeq" id="WP_334580273.1">
    <property type="nucleotide sequence ID" value="NZ_JBEZVE010000009.1"/>
</dbReference>
<evidence type="ECO:0000313" key="3">
    <source>
        <dbReference type="Proteomes" id="UP001550739"/>
    </source>
</evidence>
<evidence type="ECO:0000256" key="1">
    <source>
        <dbReference type="SAM" id="MobiDB-lite"/>
    </source>
</evidence>